<dbReference type="EMBL" id="JAOZEV010000026">
    <property type="protein sequence ID" value="MCV9934523.1"/>
    <property type="molecule type" value="Genomic_DNA"/>
</dbReference>
<accession>A0A9X3HP60</accession>
<evidence type="ECO:0000313" key="2">
    <source>
        <dbReference type="Proteomes" id="UP001151133"/>
    </source>
</evidence>
<dbReference type="AlphaFoldDB" id="A0A9X3HP60"/>
<protein>
    <submittedName>
        <fullName evidence="1">Uncharacterized protein</fullName>
    </submittedName>
</protein>
<gene>
    <name evidence="1" type="ORF">OIU80_19760</name>
</gene>
<proteinExistence type="predicted"/>
<sequence length="118" mass="13484">MTTTNPKLYTGNGSAVDNYNKPKNALKTIVQGVRGQNKSNWGLFDKNNQQHKTILSLLQQLQWVVASEKWGQVADISRLSEFLKSDKTPVKKPLKDMEPEEVSKIIECFKSMIIKKYK</sequence>
<dbReference type="Proteomes" id="UP001151133">
    <property type="component" value="Unassembled WGS sequence"/>
</dbReference>
<reference evidence="1" key="1">
    <citation type="submission" date="2022-10" db="EMBL/GenBank/DDBJ databases">
        <title>Two novel species of Flavobacterium.</title>
        <authorList>
            <person name="Liu Q."/>
            <person name="Xin Y.-H."/>
        </authorList>
    </citation>
    <scope>NUCLEOTIDE SEQUENCE</scope>
    <source>
        <strain evidence="1">LS1R47</strain>
    </source>
</reference>
<organism evidence="1 2">
    <name type="scientific">Flavobacterium frigoritolerans</name>
    <dbReference type="NCBI Taxonomy" id="2987686"/>
    <lineage>
        <taxon>Bacteria</taxon>
        <taxon>Pseudomonadati</taxon>
        <taxon>Bacteroidota</taxon>
        <taxon>Flavobacteriia</taxon>
        <taxon>Flavobacteriales</taxon>
        <taxon>Flavobacteriaceae</taxon>
        <taxon>Flavobacterium</taxon>
    </lineage>
</organism>
<dbReference type="RefSeq" id="WP_264288692.1">
    <property type="nucleotide sequence ID" value="NZ_JAOZEV010000026.1"/>
</dbReference>
<evidence type="ECO:0000313" key="1">
    <source>
        <dbReference type="EMBL" id="MCV9934523.1"/>
    </source>
</evidence>
<comment type="caution">
    <text evidence="1">The sequence shown here is derived from an EMBL/GenBank/DDBJ whole genome shotgun (WGS) entry which is preliminary data.</text>
</comment>
<name>A0A9X3HP60_9FLAO</name>
<keyword evidence="2" id="KW-1185">Reference proteome</keyword>